<proteinExistence type="predicted"/>
<reference evidence="1 2" key="1">
    <citation type="submission" date="2016-11" db="EMBL/GenBank/DDBJ databases">
        <authorList>
            <person name="Jaros S."/>
            <person name="Januszkiewicz K."/>
            <person name="Wedrychowicz H."/>
        </authorList>
    </citation>
    <scope>NUCLEOTIDE SEQUENCE [LARGE SCALE GENOMIC DNA]</scope>
    <source>
        <strain evidence="1 2">DSM 8605</strain>
    </source>
</reference>
<organism evidence="1 2">
    <name type="scientific">Clostridium grantii DSM 8605</name>
    <dbReference type="NCBI Taxonomy" id="1121316"/>
    <lineage>
        <taxon>Bacteria</taxon>
        <taxon>Bacillati</taxon>
        <taxon>Bacillota</taxon>
        <taxon>Clostridia</taxon>
        <taxon>Eubacteriales</taxon>
        <taxon>Clostridiaceae</taxon>
        <taxon>Clostridium</taxon>
    </lineage>
</organism>
<accession>A0A1M5XA10</accession>
<evidence type="ECO:0000313" key="2">
    <source>
        <dbReference type="Proteomes" id="UP000184447"/>
    </source>
</evidence>
<dbReference type="Proteomes" id="UP000184447">
    <property type="component" value="Unassembled WGS sequence"/>
</dbReference>
<dbReference type="EMBL" id="FQXM01000026">
    <property type="protein sequence ID" value="SHH96697.1"/>
    <property type="molecule type" value="Genomic_DNA"/>
</dbReference>
<dbReference type="RefSeq" id="WP_073340024.1">
    <property type="nucleotide sequence ID" value="NZ_FQXM01000026.1"/>
</dbReference>
<dbReference type="AlphaFoldDB" id="A0A1M5XA10"/>
<name>A0A1M5XA10_9CLOT</name>
<keyword evidence="2" id="KW-1185">Reference proteome</keyword>
<gene>
    <name evidence="1" type="ORF">SAMN02745207_03486</name>
</gene>
<dbReference type="OrthoDB" id="1954331at2"/>
<sequence>MNEDYEIIDVNSEFDSEIEVDNLSKEDFKEDKNSEQAFEKDLKVDRDECCEGEFCDKFEHCEIIKDVNKQITLECQGRLLRLKLKLKDLCGGNYVNLGVVILTMDNKILGFRVKKFKVIGPRCSCVDVCKEFCFAFEDKNICAERKFKVRIIAQYC</sequence>
<dbReference type="STRING" id="1121316.SAMN02745207_03486"/>
<protein>
    <submittedName>
        <fullName evidence="1">Uncharacterized protein</fullName>
    </submittedName>
</protein>
<evidence type="ECO:0000313" key="1">
    <source>
        <dbReference type="EMBL" id="SHH96697.1"/>
    </source>
</evidence>